<keyword evidence="4" id="KW-1185">Reference proteome</keyword>
<sequence length="275" mass="31617">MEELAKSWSCLTLSDVKGSQVCITEEEAIPEFVLVAKFLTKRTLNVEAIAKTFTPIWRMKNGFRVTKESDHVVLFTFDNQTDLEQVLNTKPWSFDKHLMVLHRYDKEVDVSESDFNMVAFWIQVHELPVHFQTRAVAEKICGDAGVVNKNMEEGDSMGDGFVRVRVKVDILKPLCKGRVVSLENGKGIWVSFKYERLSNLCYWCGSLTHDDWDCEVWIESGGTLPSEAQQYGAWIRALPFVRSKRSSVSVWVSTNKKLQVQIQRPPQSSLQNHRW</sequence>
<evidence type="ECO:0008006" key="5">
    <source>
        <dbReference type="Google" id="ProtNLM"/>
    </source>
</evidence>
<proteinExistence type="predicted"/>
<feature type="domain" description="Zinc knuckle CX2CX4HX4C" evidence="2">
    <location>
        <begin position="168"/>
        <end position="215"/>
    </location>
</feature>
<name>A0A7N2MBG6_QUELO</name>
<evidence type="ECO:0000259" key="1">
    <source>
        <dbReference type="Pfam" id="PF14111"/>
    </source>
</evidence>
<dbReference type="AlphaFoldDB" id="A0A7N2MBG6"/>
<dbReference type="InterPro" id="IPR025558">
    <property type="entry name" value="DUF4283"/>
</dbReference>
<evidence type="ECO:0000313" key="4">
    <source>
        <dbReference type="Proteomes" id="UP000594261"/>
    </source>
</evidence>
<dbReference type="Proteomes" id="UP000594261">
    <property type="component" value="Chromosome 8"/>
</dbReference>
<dbReference type="Pfam" id="PF14111">
    <property type="entry name" value="DUF4283"/>
    <property type="match status" value="1"/>
</dbReference>
<reference evidence="3 4" key="1">
    <citation type="journal article" date="2016" name="G3 (Bethesda)">
        <title>First Draft Assembly and Annotation of the Genome of a California Endemic Oak Quercus lobata Nee (Fagaceae).</title>
        <authorList>
            <person name="Sork V.L."/>
            <person name="Fitz-Gibbon S.T."/>
            <person name="Puiu D."/>
            <person name="Crepeau M."/>
            <person name="Gugger P.F."/>
            <person name="Sherman R."/>
            <person name="Stevens K."/>
            <person name="Langley C.H."/>
            <person name="Pellegrini M."/>
            <person name="Salzberg S.L."/>
        </authorList>
    </citation>
    <scope>NUCLEOTIDE SEQUENCE [LARGE SCALE GENOMIC DNA]</scope>
    <source>
        <strain evidence="3 4">cv. SW786</strain>
    </source>
</reference>
<dbReference type="Gramene" id="QL08p034912:mrna">
    <property type="protein sequence ID" value="QL08p034912:mrna:CDS:2"/>
    <property type="gene ID" value="QL08p034912"/>
</dbReference>
<evidence type="ECO:0000259" key="2">
    <source>
        <dbReference type="Pfam" id="PF14392"/>
    </source>
</evidence>
<dbReference type="InterPro" id="IPR025836">
    <property type="entry name" value="Zn_knuckle_CX2CX4HX4C"/>
</dbReference>
<protein>
    <recommendedName>
        <fullName evidence="5">DUF4283 domain-containing protein</fullName>
    </recommendedName>
</protein>
<dbReference type="InterPro" id="IPR040256">
    <property type="entry name" value="At4g02000-like"/>
</dbReference>
<dbReference type="PANTHER" id="PTHR31286">
    <property type="entry name" value="GLYCINE-RICH CELL WALL STRUCTURAL PROTEIN 1.8-LIKE"/>
    <property type="match status" value="1"/>
</dbReference>
<dbReference type="Pfam" id="PF14392">
    <property type="entry name" value="zf-CCHC_4"/>
    <property type="match status" value="1"/>
</dbReference>
<evidence type="ECO:0000313" key="3">
    <source>
        <dbReference type="EnsemblPlants" id="QL08p034912:mrna:CDS:2"/>
    </source>
</evidence>
<dbReference type="PANTHER" id="PTHR31286:SF167">
    <property type="entry name" value="OS09G0268800 PROTEIN"/>
    <property type="match status" value="1"/>
</dbReference>
<reference evidence="3" key="2">
    <citation type="submission" date="2021-01" db="UniProtKB">
        <authorList>
            <consortium name="EnsemblPlants"/>
        </authorList>
    </citation>
    <scope>IDENTIFICATION</scope>
</reference>
<organism evidence="3 4">
    <name type="scientific">Quercus lobata</name>
    <name type="common">Valley oak</name>
    <dbReference type="NCBI Taxonomy" id="97700"/>
    <lineage>
        <taxon>Eukaryota</taxon>
        <taxon>Viridiplantae</taxon>
        <taxon>Streptophyta</taxon>
        <taxon>Embryophyta</taxon>
        <taxon>Tracheophyta</taxon>
        <taxon>Spermatophyta</taxon>
        <taxon>Magnoliopsida</taxon>
        <taxon>eudicotyledons</taxon>
        <taxon>Gunneridae</taxon>
        <taxon>Pentapetalae</taxon>
        <taxon>rosids</taxon>
        <taxon>fabids</taxon>
        <taxon>Fagales</taxon>
        <taxon>Fagaceae</taxon>
        <taxon>Quercus</taxon>
    </lineage>
</organism>
<dbReference type="InParanoid" id="A0A7N2MBG6"/>
<feature type="domain" description="DUF4283" evidence="1">
    <location>
        <begin position="33"/>
        <end position="111"/>
    </location>
</feature>
<accession>A0A7N2MBG6</accession>
<dbReference type="EnsemblPlants" id="QL08p034912:mrna">
    <property type="protein sequence ID" value="QL08p034912:mrna:CDS:2"/>
    <property type="gene ID" value="QL08p034912"/>
</dbReference>
<dbReference type="OMA" id="IDLYEFW"/>
<dbReference type="EMBL" id="LRBV02000008">
    <property type="status" value="NOT_ANNOTATED_CDS"/>
    <property type="molecule type" value="Genomic_DNA"/>
</dbReference>